<reference evidence="5 6" key="1">
    <citation type="submission" date="2019-07" db="EMBL/GenBank/DDBJ databases">
        <title>Litoreibacter alkalisoli sp. nov., isolated from saline-alkaline soil.</title>
        <authorList>
            <person name="Wang S."/>
            <person name="Xu L."/>
            <person name="Xing Y.-T."/>
            <person name="Sun J.-Q."/>
        </authorList>
    </citation>
    <scope>NUCLEOTIDE SEQUENCE [LARGE SCALE GENOMIC DNA]</scope>
    <source>
        <strain evidence="5 6">LN3S51</strain>
    </source>
</reference>
<dbReference type="SUPFAM" id="SSF46785">
    <property type="entry name" value="Winged helix' DNA-binding domain"/>
    <property type="match status" value="1"/>
</dbReference>
<sequence length="128" mass="14533">MKPTRHSPEQCKKATDVISLTGSKWTVLIVMMLDIEKRRFSEMKRDISGISQKMLTTTLRGLERDGYVLRTVYPTVPAKVEYELTDLGRDLAQPLRALGQWALENHDRIIAARLAHDTRDKPDGVAAE</sequence>
<dbReference type="InterPro" id="IPR036390">
    <property type="entry name" value="WH_DNA-bd_sf"/>
</dbReference>
<evidence type="ECO:0000256" key="1">
    <source>
        <dbReference type="ARBA" id="ARBA00023015"/>
    </source>
</evidence>
<dbReference type="Gene3D" id="1.10.10.10">
    <property type="entry name" value="Winged helix-like DNA-binding domain superfamily/Winged helix DNA-binding domain"/>
    <property type="match status" value="1"/>
</dbReference>
<dbReference type="RefSeq" id="WP_146363783.1">
    <property type="nucleotide sequence ID" value="NZ_CP042261.1"/>
</dbReference>
<keyword evidence="6" id="KW-1185">Reference proteome</keyword>
<evidence type="ECO:0000259" key="4">
    <source>
        <dbReference type="PROSITE" id="PS51118"/>
    </source>
</evidence>
<evidence type="ECO:0000313" key="5">
    <source>
        <dbReference type="EMBL" id="QDY68799.1"/>
    </source>
</evidence>
<dbReference type="PANTHER" id="PTHR33204:SF39">
    <property type="entry name" value="TRANSCRIPTIONAL REGULATORY PROTEIN"/>
    <property type="match status" value="1"/>
</dbReference>
<keyword evidence="2" id="KW-0238">DNA-binding</keyword>
<protein>
    <submittedName>
        <fullName evidence="5">Helix-turn-helix transcriptional regulator</fullName>
    </submittedName>
</protein>
<dbReference type="PANTHER" id="PTHR33204">
    <property type="entry name" value="TRANSCRIPTIONAL REGULATOR, MARR FAMILY"/>
    <property type="match status" value="1"/>
</dbReference>
<evidence type="ECO:0000256" key="2">
    <source>
        <dbReference type="ARBA" id="ARBA00023125"/>
    </source>
</evidence>
<keyword evidence="1" id="KW-0805">Transcription regulation</keyword>
<name>A0A5B8I5X2_9RHOB</name>
<dbReference type="GO" id="GO:0003677">
    <property type="term" value="F:DNA binding"/>
    <property type="evidence" value="ECO:0007669"/>
    <property type="project" value="UniProtKB-KW"/>
</dbReference>
<dbReference type="KEGG" id="lit:FPZ52_03575"/>
<feature type="domain" description="HTH hxlR-type" evidence="4">
    <location>
        <begin position="11"/>
        <end position="110"/>
    </location>
</feature>
<evidence type="ECO:0000313" key="6">
    <source>
        <dbReference type="Proteomes" id="UP000318483"/>
    </source>
</evidence>
<dbReference type="PROSITE" id="PS51118">
    <property type="entry name" value="HTH_HXLR"/>
    <property type="match status" value="1"/>
</dbReference>
<evidence type="ECO:0000256" key="3">
    <source>
        <dbReference type="ARBA" id="ARBA00023163"/>
    </source>
</evidence>
<dbReference type="EMBL" id="CP042261">
    <property type="protein sequence ID" value="QDY68799.1"/>
    <property type="molecule type" value="Genomic_DNA"/>
</dbReference>
<dbReference type="Pfam" id="PF01638">
    <property type="entry name" value="HxlR"/>
    <property type="match status" value="1"/>
</dbReference>
<dbReference type="InterPro" id="IPR036388">
    <property type="entry name" value="WH-like_DNA-bd_sf"/>
</dbReference>
<dbReference type="OrthoDB" id="9800350at2"/>
<dbReference type="InterPro" id="IPR002577">
    <property type="entry name" value="HTH_HxlR"/>
</dbReference>
<gene>
    <name evidence="5" type="ORF">FPZ52_03575</name>
</gene>
<keyword evidence="3" id="KW-0804">Transcription</keyword>
<dbReference type="AlphaFoldDB" id="A0A5B8I5X2"/>
<accession>A0A5B8I5X2</accession>
<proteinExistence type="predicted"/>
<dbReference type="Proteomes" id="UP000318483">
    <property type="component" value="Chromosome"/>
</dbReference>
<organism evidence="5 6">
    <name type="scientific">Qingshengfaniella alkalisoli</name>
    <dbReference type="NCBI Taxonomy" id="2599296"/>
    <lineage>
        <taxon>Bacteria</taxon>
        <taxon>Pseudomonadati</taxon>
        <taxon>Pseudomonadota</taxon>
        <taxon>Alphaproteobacteria</taxon>
        <taxon>Rhodobacterales</taxon>
        <taxon>Paracoccaceae</taxon>
        <taxon>Qingshengfaniella</taxon>
    </lineage>
</organism>